<feature type="domain" description="CUB" evidence="3">
    <location>
        <begin position="214"/>
        <end position="318"/>
    </location>
</feature>
<feature type="domain" description="PKD/Chitinase" evidence="4">
    <location>
        <begin position="1993"/>
        <end position="2073"/>
    </location>
</feature>
<feature type="signal peptide" evidence="2">
    <location>
        <begin position="1"/>
        <end position="17"/>
    </location>
</feature>
<dbReference type="InterPro" id="IPR044023">
    <property type="entry name" value="Ig_7"/>
</dbReference>
<dbReference type="SUPFAM" id="SSF49299">
    <property type="entry name" value="PKD domain"/>
    <property type="match status" value="1"/>
</dbReference>
<feature type="domain" description="PKD/Chitinase" evidence="4">
    <location>
        <begin position="965"/>
        <end position="1041"/>
    </location>
</feature>
<dbReference type="InterPro" id="IPR035914">
    <property type="entry name" value="Sperma_CUB_dom_sf"/>
</dbReference>
<dbReference type="InterPro" id="IPR035986">
    <property type="entry name" value="PKD_dom_sf"/>
</dbReference>
<evidence type="ECO:0000313" key="6">
    <source>
        <dbReference type="Proteomes" id="UP000029736"/>
    </source>
</evidence>
<feature type="domain" description="PKD/Chitinase" evidence="4">
    <location>
        <begin position="1253"/>
        <end position="1321"/>
    </location>
</feature>
<feature type="chain" id="PRO_5001939850" description="CUB domain-containing protein" evidence="2">
    <location>
        <begin position="18"/>
        <end position="2337"/>
    </location>
</feature>
<evidence type="ECO:0008006" key="7">
    <source>
        <dbReference type="Google" id="ProtNLM"/>
    </source>
</evidence>
<proteinExistence type="predicted"/>
<dbReference type="Pfam" id="PF19081">
    <property type="entry name" value="Ig_7"/>
    <property type="match status" value="1"/>
</dbReference>
<feature type="domain" description="PKD/Chitinase" evidence="4">
    <location>
        <begin position="1179"/>
        <end position="1251"/>
    </location>
</feature>
<dbReference type="EMBL" id="JPOS01000075">
    <property type="protein sequence ID" value="KGE86708.1"/>
    <property type="molecule type" value="Genomic_DNA"/>
</dbReference>
<evidence type="ECO:0000259" key="3">
    <source>
        <dbReference type="SMART" id="SM00042"/>
    </source>
</evidence>
<evidence type="ECO:0000259" key="4">
    <source>
        <dbReference type="SMART" id="SM00089"/>
    </source>
</evidence>
<dbReference type="InterPro" id="IPR022409">
    <property type="entry name" value="PKD/Chitinase_dom"/>
</dbReference>
<protein>
    <recommendedName>
        <fullName evidence="7">CUB domain-containing protein</fullName>
    </recommendedName>
</protein>
<dbReference type="SMART" id="SM00042">
    <property type="entry name" value="CUB"/>
    <property type="match status" value="1"/>
</dbReference>
<dbReference type="SMART" id="SM00089">
    <property type="entry name" value="PKD"/>
    <property type="match status" value="5"/>
</dbReference>
<keyword evidence="2" id="KW-0732">Signal</keyword>
<sequence>MLLSGACLLLPVTPAVAQCTDPSISLPDENQPVANPSVSYCVNIPINPAITGNPIGFSMELEHTFIGDLSIRVNACGETLMLVTRPGGGSCNAGAPFGSSASVNGYFTFSEGGGPNPDNGLAFGGGNYGLSTDPCNVNTVNTFAQLAAACGSGPYTIELCITDHANVDVGFAGSIAPIFPGVPPTVCGCTDPLATNYDPTANFDDGTCIYPPGCGDFFYDSGGPGGQYSNQENTVTTICPDIPGDLVEVTFNVFDLEGPFDDLTIYDGPNTSSPIIGTFSNNSPGTVTSSHTSGCLTFVFDSDFSGTGNGWAAFVDCVQPCIPPPPPIVTPVQVCQGESAMLSAAACPGGTIRWYTSPTGGSPIASGPVYNTPVLNNNTTYYVACDIGDCASDRAAVPVTVVPPVTPSLIPIGPFCQGAPPLLLSNVQDGVLGTWSGTGVNAGTFTPSINGIFALTFTPSPGECALPAVLVVEVLQNPVPNITGPDAICDGNPEFLSVSGNFASYLWNTNDVTQTIPIFSPGTYSVTVTTQPGNCIGESSFTVGESPAPAPTISGDLQICPGESTTLTANGGFSSYEWSDGTTGNTLSVNTPGGVEVTVTDANGCEGIAVATVSEISLPDPQISGPSILCPNVEGVLAIANAAAYDSFTWSTNDNTGQITIPGPGTYSVTVANQGCSTTSTFTVAEDAAIPPSITGPLSFCDDGSTTLSVSPAYDSYSWSTGGSAQTEEVISGGNVGVTVTDANGCVAETSATVVENPLPNVQITGDDVICEEAFGVLNVVNGSAYTDIIWSNTETDPTIAISSAGTYSVTATDLNGCTGTATFEVEEVALPDASISGVTSYCTGTSTTLTASPAGLSYEWSNGATTQTAEITTPGTVFVTVTNASGCQSVASIGVTEVTELSPEIIGPTEFCEGASIFLVGQGGFAAYEWSDNTPTQELEVTAGGTYTLTVTDANGCTGTASYVVTENPLPEVPITGELSFCEGTSTSLSGPAGMADYEWTGNESGQSLDVTAPGTYSLMVTDNNGCQNTASVTVTENPLPAPEIIGELAFCADTSSVLALSEAYESYEWSTGSTAPLVTVADSDVVSVTVTDANGCENSTSQTVTAQPLPEFNITGTLTFCDGEAVVLGVDSTFESYQWSTGATTDSTTVSEPGEVSLTVTDANGCSSTNAVSLTENALPEPEITGESFFCAGDSIALQATAGFESYSWNDGSDNNSLIVSTQGPSTVTVTDANGCQGEASFFVDEISLPVPQINGVPAFCPGESTTLSASSIFASYAWSTGDTTGTTAVANPGNVTLTVTNAQGCVGTTTIETSEYATSIPQIDGAPNFCPGTSTTLTAEAGFENYQWSNNTGTPEVEVTAPGTIEVTVTDANGCITSNSIEVGVYSVLAPDIQGPAGFCTDTTATLSAGAGYAAYAWSTGSSAESITIDSGGVYRVTVTDVNGCISQDNYQLLEYNLPAVAIGGSASFCPGGFATLNAGADYAAYEWSTGSSASSIEVDQEGLYTLTVTDDNGCTNTASLQVSQQEELSPVISGPLQFCPGTETQLSAGAGYTVYEWQDGAQTSGITVTEPGSYSVYVEDASGCSGTASVDVSLFPEPVVSIDAPQGFCVDASTTLTANGASLSSFEWEDGSFDPERTVTEAGTYTVFATDVNGCMDTASYDIITFPLPDFEVEGTPYFCAGSSTVLQASEPFAAYEWNGSAGDSTLTVSTAGLFVLEVVDTNGCQNQASLQVEAIPLPVADPGMPDTLTCTVESVAIGGNGTSTGPAFVYEWTGPGINAQTAVVPSPTVSTAGTYELIVTDTIHGCVSEPGLAEVPLSNDVPVVSLAVNDTLDCATTSLVIDGSASSSWPALIYQWEDLSGTVLATNTDQLPTEDPGFYVLLLEDLETGCAERDTIQVIQDIETPTSEAGLTQRLDCAITSVSLSAAGSTQGEEIQYTWQNENGFTVATSDSVMVNTPGTYTLVVLNTRNSCQSEDEVVITQDIEAPVADAGQPQQIDCLNPTATLNGTGSQTGPDITYQWAFGQQSNLIGGDLSLSVDTAGLYFLIVTNEDNNCQSVATVEVSEIAAAPTALLTTANGPTCFGQGNGSILVSGVEGGTSPYLYSFNGEAFDQQATFTNLDGGVYTLIVQDAIGCEYETEVVLEEGNDLDVEIIEQDINGQIQVGLGEEVRLTADVNIPEDEITRYLWQGADSLSCYDCPVTFVTPSASGLYQVQITDLNGCTATDQIQLILNKQRRVYLPNVFSPNGDGANDIFFVQTGPEVVKIEAFEVYSRWGEPVFTVFNAPPNNPVYGWDGQYRGELLNGAVFTWFAKVEYVDGVVELFQGDVVLMR</sequence>
<dbReference type="CDD" id="cd00041">
    <property type="entry name" value="CUB"/>
    <property type="match status" value="1"/>
</dbReference>
<dbReference type="InterPro" id="IPR000859">
    <property type="entry name" value="CUB_dom"/>
</dbReference>
<evidence type="ECO:0000256" key="2">
    <source>
        <dbReference type="SAM" id="SignalP"/>
    </source>
</evidence>
<evidence type="ECO:0000256" key="1">
    <source>
        <dbReference type="ARBA" id="ARBA00023157"/>
    </source>
</evidence>
<keyword evidence="1" id="KW-1015">Disulfide bond</keyword>
<reference evidence="5 6" key="1">
    <citation type="journal article" date="2014" name="Int. J. Syst. Evol. Microbiol.">
        <title>Phaeodactylibacter xiamenensis gen. nov., sp. nov., a member of the family Saprospiraceae isolated from the marine alga Phaeodactylum tricornutum.</title>
        <authorList>
            <person name="Chen Z.Jr."/>
            <person name="Lei X."/>
            <person name="Lai Q."/>
            <person name="Li Y."/>
            <person name="Zhang B."/>
            <person name="Zhang J."/>
            <person name="Zhang H."/>
            <person name="Yang L."/>
            <person name="Zheng W."/>
            <person name="Tian Y."/>
            <person name="Yu Z."/>
            <person name="Xu H.Jr."/>
            <person name="Zheng T."/>
        </authorList>
    </citation>
    <scope>NUCLEOTIDE SEQUENCE [LARGE SCALE GENOMIC DNA]</scope>
    <source>
        <strain evidence="5 6">KD52</strain>
    </source>
</reference>
<keyword evidence="6" id="KW-1185">Reference proteome</keyword>
<dbReference type="Pfam" id="PF13585">
    <property type="entry name" value="CHU_C"/>
    <property type="match status" value="1"/>
</dbReference>
<feature type="domain" description="PKD/Chitinase" evidence="4">
    <location>
        <begin position="2160"/>
        <end position="2240"/>
    </location>
</feature>
<dbReference type="Gene3D" id="2.60.120.290">
    <property type="entry name" value="Spermadhesin, CUB domain"/>
    <property type="match status" value="1"/>
</dbReference>
<gene>
    <name evidence="5" type="ORF">IX84_19720</name>
</gene>
<dbReference type="Gene3D" id="2.60.40.10">
    <property type="entry name" value="Immunoglobulins"/>
    <property type="match status" value="2"/>
</dbReference>
<comment type="caution">
    <text evidence="5">The sequence shown here is derived from an EMBL/GenBank/DDBJ whole genome shotgun (WGS) entry which is preliminary data.</text>
</comment>
<accession>A0A098S4G0</accession>
<evidence type="ECO:0000313" key="5">
    <source>
        <dbReference type="EMBL" id="KGE86708.1"/>
    </source>
</evidence>
<organism evidence="5 6">
    <name type="scientific">Phaeodactylibacter xiamenensis</name>
    <dbReference type="NCBI Taxonomy" id="1524460"/>
    <lineage>
        <taxon>Bacteria</taxon>
        <taxon>Pseudomonadati</taxon>
        <taxon>Bacteroidota</taxon>
        <taxon>Saprospiria</taxon>
        <taxon>Saprospirales</taxon>
        <taxon>Haliscomenobacteraceae</taxon>
        <taxon>Phaeodactylibacter</taxon>
    </lineage>
</organism>
<dbReference type="SUPFAM" id="SSF49854">
    <property type="entry name" value="Spermadhesin, CUB domain"/>
    <property type="match status" value="1"/>
</dbReference>
<dbReference type="InterPro" id="IPR013783">
    <property type="entry name" value="Ig-like_fold"/>
</dbReference>
<dbReference type="STRING" id="1524460.IX84_19720"/>
<name>A0A098S4G0_9BACT</name>
<dbReference type="Proteomes" id="UP000029736">
    <property type="component" value="Unassembled WGS sequence"/>
</dbReference>